<dbReference type="AlphaFoldDB" id="A0A951J1B1"/>
<dbReference type="GO" id="GO:0031956">
    <property type="term" value="F:medium-chain fatty acid-CoA ligase activity"/>
    <property type="evidence" value="ECO:0007669"/>
    <property type="project" value="TreeGrafter"/>
</dbReference>
<feature type="domain" description="AMP-dependent synthetase/ligase" evidence="3">
    <location>
        <begin position="49"/>
        <end position="195"/>
    </location>
</feature>
<dbReference type="Pfam" id="PF00501">
    <property type="entry name" value="AMP-binding"/>
    <property type="match status" value="1"/>
</dbReference>
<gene>
    <name evidence="4" type="ORF">EGN73_16715</name>
</gene>
<evidence type="ECO:0000313" key="5">
    <source>
        <dbReference type="Proteomes" id="UP000727490"/>
    </source>
</evidence>
<evidence type="ECO:0000313" key="4">
    <source>
        <dbReference type="EMBL" id="MBW3469442.1"/>
    </source>
</evidence>
<evidence type="ECO:0000256" key="2">
    <source>
        <dbReference type="ARBA" id="ARBA00022598"/>
    </source>
</evidence>
<dbReference type="InterPro" id="IPR000873">
    <property type="entry name" value="AMP-dep_synth/lig_dom"/>
</dbReference>
<keyword evidence="5" id="KW-1185">Reference proteome</keyword>
<keyword evidence="2" id="KW-0436">Ligase</keyword>
<proteinExistence type="inferred from homology"/>
<dbReference type="PANTHER" id="PTHR43201">
    <property type="entry name" value="ACYL-COA SYNTHETASE"/>
    <property type="match status" value="1"/>
</dbReference>
<accession>A0A951J1B1</accession>
<comment type="caution">
    <text evidence="4">The sequence shown here is derived from an EMBL/GenBank/DDBJ whole genome shotgun (WGS) entry which is preliminary data.</text>
</comment>
<comment type="similarity">
    <text evidence="1">Belongs to the ATP-dependent AMP-binding enzyme family.</text>
</comment>
<evidence type="ECO:0000259" key="3">
    <source>
        <dbReference type="Pfam" id="PF00501"/>
    </source>
</evidence>
<reference evidence="4 5" key="1">
    <citation type="journal article" date="2020" name="Syst. Appl. Microbiol.">
        <title>Arthrospiribacter ruber gen. nov., sp. nov., a novel bacterium isolated from Arthrospira cultures.</title>
        <authorList>
            <person name="Waleron M."/>
            <person name="Misztak A."/>
            <person name="Waleron M.M."/>
            <person name="Furmaniak M."/>
            <person name="Mrozik A."/>
            <person name="Waleron K."/>
        </authorList>
    </citation>
    <scope>NUCLEOTIDE SEQUENCE [LARGE SCALE GENOMIC DNA]</scope>
    <source>
        <strain evidence="4 5">DPMB0001</strain>
    </source>
</reference>
<protein>
    <submittedName>
        <fullName evidence="4">Acyl-CoA synthetase</fullName>
    </submittedName>
</protein>
<dbReference type="Proteomes" id="UP000727490">
    <property type="component" value="Unassembled WGS sequence"/>
</dbReference>
<name>A0A951J1B1_9BACT</name>
<organism evidence="4 5">
    <name type="scientific">Arthrospiribacter ruber</name>
    <dbReference type="NCBI Taxonomy" id="2487934"/>
    <lineage>
        <taxon>Bacteria</taxon>
        <taxon>Pseudomonadati</taxon>
        <taxon>Bacteroidota</taxon>
        <taxon>Cytophagia</taxon>
        <taxon>Cytophagales</taxon>
        <taxon>Cyclobacteriaceae</taxon>
        <taxon>Arthrospiribacter</taxon>
    </lineage>
</organism>
<dbReference type="GO" id="GO:0006631">
    <property type="term" value="P:fatty acid metabolic process"/>
    <property type="evidence" value="ECO:0007669"/>
    <property type="project" value="TreeGrafter"/>
</dbReference>
<dbReference type="PANTHER" id="PTHR43201:SF5">
    <property type="entry name" value="MEDIUM-CHAIN ACYL-COA LIGASE ACSF2, MITOCHONDRIAL"/>
    <property type="match status" value="1"/>
</dbReference>
<evidence type="ECO:0000256" key="1">
    <source>
        <dbReference type="ARBA" id="ARBA00006432"/>
    </source>
</evidence>
<sequence>MGKIYFENSIYTFEHIRQGLWKERDLYFHQALTFAQQWLLGQESFEIGTSGSTGKPKNIQIQRAHMKASALATKEYFRIEYSSKILCCLNTWMIAGKMMIVRGLEWDAEIYLIKPVANPLQEAWLPLDLAFAAMVPMQVQACLDQENSLNKLKQIENLIIGGAPSSGALIEELKANQINAFQTFGMTETVSHIALANISEEALLYKTLPGVEIGTDEQSRLWLKGPMTGFRTIQSNDIVDILNPGQFHWLGRADFVINSGGVKVYPEIVEDKIQGIVFEHFGSTNYFISALPDAKLGQKVILIVEGESPNVSFEGLTESMKRVVNRYHLPKEVIFLPKFVYTASGKIKRTETIKLLK</sequence>
<dbReference type="RefSeq" id="WP_219292537.1">
    <property type="nucleotide sequence ID" value="NZ_RPHB01000008.1"/>
</dbReference>
<dbReference type="EMBL" id="RPHB01000008">
    <property type="protein sequence ID" value="MBW3469442.1"/>
    <property type="molecule type" value="Genomic_DNA"/>
</dbReference>